<keyword evidence="3" id="KW-1185">Reference proteome</keyword>
<reference evidence="2" key="2">
    <citation type="submission" date="2015-03" db="UniProtKB">
        <authorList>
            <consortium name="EnsemblPlants"/>
        </authorList>
    </citation>
    <scope>IDENTIFICATION</scope>
</reference>
<evidence type="ECO:0000313" key="2">
    <source>
        <dbReference type="EnsemblPlants" id="OBART01G36730.1"/>
    </source>
</evidence>
<organism evidence="2">
    <name type="scientific">Oryza barthii</name>
    <dbReference type="NCBI Taxonomy" id="65489"/>
    <lineage>
        <taxon>Eukaryota</taxon>
        <taxon>Viridiplantae</taxon>
        <taxon>Streptophyta</taxon>
        <taxon>Embryophyta</taxon>
        <taxon>Tracheophyta</taxon>
        <taxon>Spermatophyta</taxon>
        <taxon>Magnoliopsida</taxon>
        <taxon>Liliopsida</taxon>
        <taxon>Poales</taxon>
        <taxon>Poaceae</taxon>
        <taxon>BOP clade</taxon>
        <taxon>Oryzoideae</taxon>
        <taxon>Oryzeae</taxon>
        <taxon>Oryzinae</taxon>
        <taxon>Oryza</taxon>
    </lineage>
</organism>
<dbReference type="EnsemblPlants" id="OBART01G36730.1">
    <property type="protein sequence ID" value="OBART01G36730.1"/>
    <property type="gene ID" value="OBART01G36730"/>
</dbReference>
<protein>
    <submittedName>
        <fullName evidence="2">Uncharacterized protein</fullName>
    </submittedName>
</protein>
<dbReference type="PANTHER" id="PTHR33544">
    <property type="entry name" value="DUF4005 DOMAIN-CONTAINING PROTEIN-RELATED"/>
    <property type="match status" value="1"/>
</dbReference>
<proteinExistence type="predicted"/>
<dbReference type="HOGENOM" id="CLU_898267_0_0_1"/>
<dbReference type="Proteomes" id="UP000026960">
    <property type="component" value="Chromosome 1"/>
</dbReference>
<dbReference type="eggNOG" id="ENOG502QTVJ">
    <property type="taxonomic scope" value="Eukaryota"/>
</dbReference>
<accession>A0A0D3EW22</accession>
<feature type="region of interest" description="Disordered" evidence="1">
    <location>
        <begin position="90"/>
        <end position="110"/>
    </location>
</feature>
<sequence length="310" mass="32402">MEARLPTVHFGGLGELTTTNTAEPSAAVPLASQAGGGDVAADVAAQPPPPAVAGGGRGVDMAAAARRVASPRLKVPPPDAAALAGVLQPPHEEHHQPIVGKQGTQAGARRRRRWRRLVVVDRADADPVHGRGRAAAAQGQDLHLPHARRVVLAIRHFVYPPATFQPSRQNKQMVQDGWPLGLGAMNARAGVTRSVDLSGSASFSTAFTSSHCASSSFTSCDFDTESAWSLSRRGGGGAGGGMTLASLIGLVDAMESRSRRRRSARATSKSGKVRALLLSLCLRSHLENGRAAPSLGQFLEMERRASSSSL</sequence>
<dbReference type="InterPro" id="IPR040344">
    <property type="entry name" value="At3g17950-like"/>
</dbReference>
<name>A0A0D3EW22_9ORYZ</name>
<reference evidence="2" key="1">
    <citation type="journal article" date="2009" name="Rice">
        <title>De Novo Next Generation Sequencing of Plant Genomes.</title>
        <authorList>
            <person name="Rounsley S."/>
            <person name="Marri P.R."/>
            <person name="Yu Y."/>
            <person name="He R."/>
            <person name="Sisneros N."/>
            <person name="Goicoechea J.L."/>
            <person name="Lee S.J."/>
            <person name="Angelova A."/>
            <person name="Kudrna D."/>
            <person name="Luo M."/>
            <person name="Affourtit J."/>
            <person name="Desany B."/>
            <person name="Knight J."/>
            <person name="Niazi F."/>
            <person name="Egholm M."/>
            <person name="Wing R.A."/>
        </authorList>
    </citation>
    <scope>NUCLEOTIDE SEQUENCE [LARGE SCALE GENOMIC DNA]</scope>
    <source>
        <strain evidence="2">cv. IRGC 105608</strain>
    </source>
</reference>
<feature type="region of interest" description="Disordered" evidence="1">
    <location>
        <begin position="1"/>
        <end position="22"/>
    </location>
</feature>
<dbReference type="AlphaFoldDB" id="A0A0D3EW22"/>
<dbReference type="Gramene" id="OBART01G36730.1">
    <property type="protein sequence ID" value="OBART01G36730.1"/>
    <property type="gene ID" value="OBART01G36730"/>
</dbReference>
<dbReference type="PaxDb" id="65489-OBART01G36730.1"/>
<evidence type="ECO:0000256" key="1">
    <source>
        <dbReference type="SAM" id="MobiDB-lite"/>
    </source>
</evidence>
<dbReference type="PANTHER" id="PTHR33544:SF5">
    <property type="entry name" value="DUF4005 DOMAIN-CONTAINING PROTEIN"/>
    <property type="match status" value="1"/>
</dbReference>
<evidence type="ECO:0000313" key="3">
    <source>
        <dbReference type="Proteomes" id="UP000026960"/>
    </source>
</evidence>